<protein>
    <submittedName>
        <fullName evidence="1">FxLD family lantipeptide</fullName>
    </submittedName>
</protein>
<reference evidence="1 2" key="1">
    <citation type="submission" date="2020-08" db="EMBL/GenBank/DDBJ databases">
        <title>Sequencing the genomes of 1000 actinobacteria strains.</title>
        <authorList>
            <person name="Klenk H.-P."/>
        </authorList>
    </citation>
    <scope>NUCLEOTIDE SEQUENCE [LARGE SCALE GENOMIC DNA]</scope>
    <source>
        <strain evidence="1 2">DSM 45362</strain>
    </source>
</reference>
<dbReference type="AlphaFoldDB" id="A0A841BUN6"/>
<gene>
    <name evidence="1" type="ORF">F4553_005293</name>
</gene>
<name>A0A841BUN6_9ACTN</name>
<keyword evidence="2" id="KW-1185">Reference proteome</keyword>
<evidence type="ECO:0000313" key="2">
    <source>
        <dbReference type="Proteomes" id="UP000587527"/>
    </source>
</evidence>
<proteinExistence type="predicted"/>
<dbReference type="InterPro" id="IPR027575">
    <property type="entry name" value="LD_lanti_pre"/>
</dbReference>
<dbReference type="NCBIfam" id="TIGR04363">
    <property type="entry name" value="LD_lanti_pre"/>
    <property type="match status" value="1"/>
</dbReference>
<dbReference type="EMBL" id="JACHMN010000002">
    <property type="protein sequence ID" value="MBB5871914.1"/>
    <property type="molecule type" value="Genomic_DNA"/>
</dbReference>
<dbReference type="Proteomes" id="UP000587527">
    <property type="component" value="Unassembled WGS sequence"/>
</dbReference>
<comment type="caution">
    <text evidence="1">The sequence shown here is derived from an EMBL/GenBank/DDBJ whole genome shotgun (WGS) entry which is preliminary data.</text>
</comment>
<dbReference type="RefSeq" id="WP_312875368.1">
    <property type="nucleotide sequence ID" value="NZ_JACHMN010000002.1"/>
</dbReference>
<sequence length="51" mass="5309">MNSSAPTIAADDFDLDVQILEVGPVVPELMRSTDDNCGSTCASACTTCSKK</sequence>
<organism evidence="1 2">
    <name type="scientific">Allocatelliglobosispora scoriae</name>
    <dbReference type="NCBI Taxonomy" id="643052"/>
    <lineage>
        <taxon>Bacteria</taxon>
        <taxon>Bacillati</taxon>
        <taxon>Actinomycetota</taxon>
        <taxon>Actinomycetes</taxon>
        <taxon>Micromonosporales</taxon>
        <taxon>Micromonosporaceae</taxon>
        <taxon>Allocatelliglobosispora</taxon>
    </lineage>
</organism>
<accession>A0A841BUN6</accession>
<evidence type="ECO:0000313" key="1">
    <source>
        <dbReference type="EMBL" id="MBB5871914.1"/>
    </source>
</evidence>